<dbReference type="GO" id="GO:0004312">
    <property type="term" value="F:fatty acid synthase activity"/>
    <property type="evidence" value="ECO:0007669"/>
    <property type="project" value="TreeGrafter"/>
</dbReference>
<keyword evidence="2" id="KW-0597">Phosphoprotein</keyword>
<dbReference type="InterPro" id="IPR020806">
    <property type="entry name" value="PKS_PP-bd"/>
</dbReference>
<gene>
    <name evidence="7" type="ORF">DB30_03026</name>
</gene>
<dbReference type="SUPFAM" id="SSF47336">
    <property type="entry name" value="ACP-like"/>
    <property type="match status" value="1"/>
</dbReference>
<dbReference type="InterPro" id="IPR036291">
    <property type="entry name" value="NAD(P)-bd_dom_sf"/>
</dbReference>
<sequence>MQRLVDARAQLSALLISRGPASEVHGGAARVGLYRMLQSEYRHLRSRHVNAGEAASDEQLYRWILDELRAADEPAEVAYRGGVRARGELAELREADAGPLRFPADHVLWVSGGTRGIGLLTAEHFVARHGVRKLVLTGRRELPPREQWARHIAAADELGQRLAPLAALVDRGVELEVLSVALDDEAALARNIAAVKQRLGPIGAVVHSAGVTDFENPAFVRKPQADLARVLSPKVSGLDALVRSFAAEPLAFFVLYSSVAAVVPALAVGQSDYAMANAYMDVVAEARPHGLPLVSVQWPSWKDTGMGEARSAAYLASGLEALPDAEGLALLERALTSGARVVLPTLVNPSFEVSRLSARRFEAGAASSPPPRPASAPSRSQPGSAGAPSSARVAAAAEALASWFLDQLAAELRFDRDRLSVSVPVQDYGIDSIMISQLIQTVAKRVEVSVDPSALLEYPTAEEFANYLADEHSEALVRAFGSADADAKLEPPASASPDRSAPAASPPTPAPTPTPTPTPTLKSTWTWGTDAVANGAREGSGREIAVVGMSAKFPSAPTLSAYWELLRTGRSALRPLPTARFGRALGYYAGLIEEQLTFDPNYYLLADTDVAAMDPQALVLLDAVVAAVHEAGYTPGELKGRRVGVYVGGRANHTPDPERLGAARNPVVVTGQNYLAANVSQFFDFRGPSLVVDTACSSPLVAMSMAVQALRAGDIEAAVVGGVSLLADDRAHQVFGQRGLLNSGSRFHVFDRRAEGIILGEGVGVVMLKPLAKAQADGDRVLAVVGGIAVNNDGRTAGPATPNLQAQKAVMEEALAHSGFGPDDVGWIEANGSGSMVTDLLELKAIESIYRKRSREPVALGSIKPNIGHPLAAEGIAAFIKLVLMLHHREQAPFLSGEQPLEHFDLEASPLYFPRAAEPWSSRAPAAGLNCFADGGTNVHVVLGPSPAGYSPSRGPLALPARVPRVVVREGLAQSSDPRSTPIPARITGARPASPPMFWDAYQ</sequence>
<name>A0A0C1ZLJ9_9BACT</name>
<dbReference type="InterPro" id="IPR013968">
    <property type="entry name" value="PKS_KR"/>
</dbReference>
<dbReference type="PANTHER" id="PTHR43775:SF37">
    <property type="entry name" value="SI:DKEY-61P9.11"/>
    <property type="match status" value="1"/>
</dbReference>
<dbReference type="EMBL" id="JMCC02000212">
    <property type="protein sequence ID" value="KIG11638.1"/>
    <property type="molecule type" value="Genomic_DNA"/>
</dbReference>
<evidence type="ECO:0000256" key="4">
    <source>
        <dbReference type="SAM" id="MobiDB-lite"/>
    </source>
</evidence>
<dbReference type="SMART" id="SM00823">
    <property type="entry name" value="PKS_PP"/>
    <property type="match status" value="1"/>
</dbReference>
<evidence type="ECO:0000313" key="8">
    <source>
        <dbReference type="Proteomes" id="UP000031599"/>
    </source>
</evidence>
<evidence type="ECO:0000313" key="7">
    <source>
        <dbReference type="EMBL" id="KIG11638.1"/>
    </source>
</evidence>
<feature type="compositionally biased region" description="Low complexity" evidence="4">
    <location>
        <begin position="491"/>
        <end position="503"/>
    </location>
</feature>
<dbReference type="PROSITE" id="PS50075">
    <property type="entry name" value="CARRIER"/>
    <property type="match status" value="1"/>
</dbReference>
<dbReference type="InterPro" id="IPR050091">
    <property type="entry name" value="PKS_NRPS_Biosynth_Enz"/>
</dbReference>
<dbReference type="SMART" id="SM00822">
    <property type="entry name" value="PKS_KR"/>
    <property type="match status" value="1"/>
</dbReference>
<dbReference type="Gene3D" id="3.40.47.10">
    <property type="match status" value="1"/>
</dbReference>
<dbReference type="GO" id="GO:0031177">
    <property type="term" value="F:phosphopantetheine binding"/>
    <property type="evidence" value="ECO:0007669"/>
    <property type="project" value="InterPro"/>
</dbReference>
<keyword evidence="3" id="KW-0808">Transferase</keyword>
<accession>A0A0C1ZLJ9</accession>
<comment type="caution">
    <text evidence="7">The sequence shown here is derived from an EMBL/GenBank/DDBJ whole genome shotgun (WGS) entry which is preliminary data.</text>
</comment>
<dbReference type="Proteomes" id="UP000031599">
    <property type="component" value="Unassembled WGS sequence"/>
</dbReference>
<dbReference type="InterPro" id="IPR009081">
    <property type="entry name" value="PP-bd_ACP"/>
</dbReference>
<dbReference type="Pfam" id="PF02801">
    <property type="entry name" value="Ketoacyl-synt_C"/>
    <property type="match status" value="1"/>
</dbReference>
<evidence type="ECO:0000259" key="5">
    <source>
        <dbReference type="PROSITE" id="PS50075"/>
    </source>
</evidence>
<proteinExistence type="predicted"/>
<dbReference type="CDD" id="cd08953">
    <property type="entry name" value="KR_2_SDR_x"/>
    <property type="match status" value="1"/>
</dbReference>
<evidence type="ECO:0000256" key="1">
    <source>
        <dbReference type="ARBA" id="ARBA00022450"/>
    </source>
</evidence>
<reference evidence="7 8" key="1">
    <citation type="submission" date="2014-12" db="EMBL/GenBank/DDBJ databases">
        <title>Genome assembly of Enhygromyxa salina DSM 15201.</title>
        <authorList>
            <person name="Sharma G."/>
            <person name="Subramanian S."/>
        </authorList>
    </citation>
    <scope>NUCLEOTIDE SEQUENCE [LARGE SCALE GENOMIC DNA]</scope>
    <source>
        <strain evidence="7 8">DSM 15201</strain>
    </source>
</reference>
<dbReference type="Pfam" id="PF08659">
    <property type="entry name" value="KR"/>
    <property type="match status" value="1"/>
</dbReference>
<dbReference type="Gene3D" id="3.40.50.720">
    <property type="entry name" value="NAD(P)-binding Rossmann-like Domain"/>
    <property type="match status" value="1"/>
</dbReference>
<dbReference type="AlphaFoldDB" id="A0A0C1ZLJ9"/>
<dbReference type="InterPro" id="IPR020841">
    <property type="entry name" value="PKS_Beta-ketoAc_synthase_dom"/>
</dbReference>
<dbReference type="InterPro" id="IPR016039">
    <property type="entry name" value="Thiolase-like"/>
</dbReference>
<feature type="region of interest" description="Disordered" evidence="4">
    <location>
        <begin position="362"/>
        <end position="389"/>
    </location>
</feature>
<dbReference type="SUPFAM" id="SSF53901">
    <property type="entry name" value="Thiolase-like"/>
    <property type="match status" value="1"/>
</dbReference>
<dbReference type="PROSITE" id="PS52004">
    <property type="entry name" value="KS3_2"/>
    <property type="match status" value="1"/>
</dbReference>
<dbReference type="Gene3D" id="1.10.1200.10">
    <property type="entry name" value="ACP-like"/>
    <property type="match status" value="1"/>
</dbReference>
<dbReference type="InterPro" id="IPR014031">
    <property type="entry name" value="Ketoacyl_synth_C"/>
</dbReference>
<dbReference type="Pfam" id="PF00109">
    <property type="entry name" value="ketoacyl-synt"/>
    <property type="match status" value="1"/>
</dbReference>
<dbReference type="InterPro" id="IPR014030">
    <property type="entry name" value="Ketoacyl_synth_N"/>
</dbReference>
<organism evidence="7 8">
    <name type="scientific">Enhygromyxa salina</name>
    <dbReference type="NCBI Taxonomy" id="215803"/>
    <lineage>
        <taxon>Bacteria</taxon>
        <taxon>Pseudomonadati</taxon>
        <taxon>Myxococcota</taxon>
        <taxon>Polyangia</taxon>
        <taxon>Nannocystales</taxon>
        <taxon>Nannocystaceae</taxon>
        <taxon>Enhygromyxa</taxon>
    </lineage>
</organism>
<dbReference type="SUPFAM" id="SSF51735">
    <property type="entry name" value="NAD(P)-binding Rossmann-fold domains"/>
    <property type="match status" value="1"/>
</dbReference>
<evidence type="ECO:0000256" key="3">
    <source>
        <dbReference type="ARBA" id="ARBA00022679"/>
    </source>
</evidence>
<dbReference type="PANTHER" id="PTHR43775">
    <property type="entry name" value="FATTY ACID SYNTHASE"/>
    <property type="match status" value="1"/>
</dbReference>
<feature type="domain" description="Ketosynthase family 3 (KS3)" evidence="6">
    <location>
        <begin position="541"/>
        <end position="945"/>
    </location>
</feature>
<dbReference type="InterPro" id="IPR057326">
    <property type="entry name" value="KR_dom"/>
</dbReference>
<dbReference type="SMART" id="SM00825">
    <property type="entry name" value="PKS_KS"/>
    <property type="match status" value="1"/>
</dbReference>
<dbReference type="InterPro" id="IPR036736">
    <property type="entry name" value="ACP-like_sf"/>
</dbReference>
<evidence type="ECO:0000256" key="2">
    <source>
        <dbReference type="ARBA" id="ARBA00022553"/>
    </source>
</evidence>
<feature type="region of interest" description="Disordered" evidence="4">
    <location>
        <begin position="971"/>
        <end position="995"/>
    </location>
</feature>
<keyword evidence="1" id="KW-0596">Phosphopantetheine</keyword>
<feature type="compositionally biased region" description="Pro residues" evidence="4">
    <location>
        <begin position="504"/>
        <end position="518"/>
    </location>
</feature>
<feature type="region of interest" description="Disordered" evidence="4">
    <location>
        <begin position="487"/>
        <end position="525"/>
    </location>
</feature>
<dbReference type="Pfam" id="PF00550">
    <property type="entry name" value="PP-binding"/>
    <property type="match status" value="1"/>
</dbReference>
<dbReference type="SMART" id="SM01294">
    <property type="entry name" value="PKS_PP_betabranch"/>
    <property type="match status" value="1"/>
</dbReference>
<feature type="domain" description="Carrier" evidence="5">
    <location>
        <begin position="391"/>
        <end position="472"/>
    </location>
</feature>
<evidence type="ECO:0000259" key="6">
    <source>
        <dbReference type="PROSITE" id="PS52004"/>
    </source>
</evidence>
<protein>
    <submittedName>
        <fullName evidence="7">Malonyl CoA-acyl carrier protein transacylase</fullName>
    </submittedName>
</protein>
<dbReference type="GO" id="GO:0006633">
    <property type="term" value="P:fatty acid biosynthetic process"/>
    <property type="evidence" value="ECO:0007669"/>
    <property type="project" value="TreeGrafter"/>
</dbReference>
<feature type="compositionally biased region" description="Low complexity" evidence="4">
    <location>
        <begin position="375"/>
        <end position="389"/>
    </location>
</feature>
<dbReference type="CDD" id="cd00833">
    <property type="entry name" value="PKS"/>
    <property type="match status" value="1"/>
</dbReference>